<dbReference type="AlphaFoldDB" id="A0A846MR30"/>
<dbReference type="InterPro" id="IPR049280">
    <property type="entry name" value="DUF6852"/>
</dbReference>
<feature type="domain" description="DUF5606" evidence="2">
    <location>
        <begin position="3"/>
        <end position="49"/>
    </location>
</feature>
<sequence>MELKEIACVTGKPGLYRVLKPMRNGILVESLDAQKKKLPLGASAKVAILQEITFYTDDAEGAYPLVEVLYTMKEKYGAQLPVHHKESSDEEVMAFFAEVLPQYSRERVFASDVRKLLKWYEILLKEVPSVLERPKQESAQEEENSEENEEKPKRKRSTNKAKAAKADEPAAEEALAEEAQPKKKATRKRTVKNKSEGNEE</sequence>
<dbReference type="InterPro" id="IPR049282">
    <property type="entry name" value="BVU_3817_N_sf"/>
</dbReference>
<evidence type="ECO:0000256" key="1">
    <source>
        <dbReference type="SAM" id="MobiDB-lite"/>
    </source>
</evidence>
<reference evidence="4 5" key="1">
    <citation type="submission" date="2020-03" db="EMBL/GenBank/DDBJ databases">
        <title>Genomic Encyclopedia of Type Strains, Phase IV (KMG-IV): sequencing the most valuable type-strain genomes for metagenomic binning, comparative biology and taxonomic classification.</title>
        <authorList>
            <person name="Goeker M."/>
        </authorList>
    </citation>
    <scope>NUCLEOTIDE SEQUENCE [LARGE SCALE GENOMIC DNA]</scope>
    <source>
        <strain evidence="4 5">DSM 5718</strain>
    </source>
</reference>
<feature type="compositionally biased region" description="Acidic residues" evidence="1">
    <location>
        <begin position="139"/>
        <end position="149"/>
    </location>
</feature>
<gene>
    <name evidence="4" type="ORF">FHS56_001404</name>
</gene>
<evidence type="ECO:0000313" key="5">
    <source>
        <dbReference type="Proteomes" id="UP000537126"/>
    </source>
</evidence>
<accession>A0A846MR30</accession>
<comment type="caution">
    <text evidence="4">The sequence shown here is derived from an EMBL/GenBank/DDBJ whole genome shotgun (WGS) entry which is preliminary data.</text>
</comment>
<dbReference type="RefSeq" id="WP_166919149.1">
    <property type="nucleotide sequence ID" value="NZ_JAASRN010000002.1"/>
</dbReference>
<protein>
    <recommendedName>
        <fullName evidence="6">DUF5606 domain-containing protein</fullName>
    </recommendedName>
</protein>
<dbReference type="Proteomes" id="UP000537126">
    <property type="component" value="Unassembled WGS sequence"/>
</dbReference>
<evidence type="ECO:0008006" key="6">
    <source>
        <dbReference type="Google" id="ProtNLM"/>
    </source>
</evidence>
<dbReference type="Gene3D" id="1.10.10.1650">
    <property type="match status" value="1"/>
</dbReference>
<feature type="domain" description="DUF6852" evidence="3">
    <location>
        <begin position="52"/>
        <end position="123"/>
    </location>
</feature>
<evidence type="ECO:0000259" key="2">
    <source>
        <dbReference type="Pfam" id="PF18347"/>
    </source>
</evidence>
<feature type="compositionally biased region" description="Basic residues" evidence="1">
    <location>
        <begin position="182"/>
        <end position="192"/>
    </location>
</feature>
<name>A0A846MR30_9BACT</name>
<dbReference type="Pfam" id="PF21186">
    <property type="entry name" value="DUF6852"/>
    <property type="match status" value="1"/>
</dbReference>
<proteinExistence type="predicted"/>
<dbReference type="Pfam" id="PF18347">
    <property type="entry name" value="DUF5606"/>
    <property type="match status" value="1"/>
</dbReference>
<keyword evidence="5" id="KW-1185">Reference proteome</keyword>
<organism evidence="4 5">
    <name type="scientific">Thermonema lapsum</name>
    <dbReference type="NCBI Taxonomy" id="28195"/>
    <lineage>
        <taxon>Bacteria</taxon>
        <taxon>Pseudomonadati</taxon>
        <taxon>Bacteroidota</taxon>
        <taxon>Cytophagia</taxon>
        <taxon>Cytophagales</taxon>
        <taxon>Thermonemataceae</taxon>
        <taxon>Thermonema</taxon>
    </lineage>
</organism>
<dbReference type="Gene3D" id="2.30.30.730">
    <property type="match status" value="1"/>
</dbReference>
<feature type="compositionally biased region" description="Basic residues" evidence="1">
    <location>
        <begin position="153"/>
        <end position="163"/>
    </location>
</feature>
<evidence type="ECO:0000313" key="4">
    <source>
        <dbReference type="EMBL" id="NIK73891.1"/>
    </source>
</evidence>
<feature type="region of interest" description="Disordered" evidence="1">
    <location>
        <begin position="133"/>
        <end position="200"/>
    </location>
</feature>
<dbReference type="EMBL" id="JAASRN010000002">
    <property type="protein sequence ID" value="NIK73891.1"/>
    <property type="molecule type" value="Genomic_DNA"/>
</dbReference>
<dbReference type="InterPro" id="IPR049281">
    <property type="entry name" value="BVU_3817-like_C_sf"/>
</dbReference>
<dbReference type="InterPro" id="IPR041218">
    <property type="entry name" value="DUF5606"/>
</dbReference>
<evidence type="ECO:0000259" key="3">
    <source>
        <dbReference type="Pfam" id="PF21186"/>
    </source>
</evidence>